<dbReference type="SUPFAM" id="SSF53649">
    <property type="entry name" value="Alkaline phosphatase-like"/>
    <property type="match status" value="1"/>
</dbReference>
<dbReference type="AlphaFoldDB" id="A0A517XQM7"/>
<keyword evidence="2" id="KW-1185">Reference proteome</keyword>
<organism evidence="1 2">
    <name type="scientific">Urbifossiella limnaea</name>
    <dbReference type="NCBI Taxonomy" id="2528023"/>
    <lineage>
        <taxon>Bacteria</taxon>
        <taxon>Pseudomonadati</taxon>
        <taxon>Planctomycetota</taxon>
        <taxon>Planctomycetia</taxon>
        <taxon>Gemmatales</taxon>
        <taxon>Gemmataceae</taxon>
        <taxon>Urbifossiella</taxon>
    </lineage>
</organism>
<name>A0A517XQM7_9BACT</name>
<dbReference type="RefSeq" id="WP_145236323.1">
    <property type="nucleotide sequence ID" value="NZ_CP036273.1"/>
</dbReference>
<dbReference type="InterPro" id="IPR017850">
    <property type="entry name" value="Alkaline_phosphatase_core_sf"/>
</dbReference>
<evidence type="ECO:0000313" key="1">
    <source>
        <dbReference type="EMBL" id="QDU19801.1"/>
    </source>
</evidence>
<gene>
    <name evidence="1" type="ORF">ETAA1_17390</name>
</gene>
<evidence type="ECO:0000313" key="2">
    <source>
        <dbReference type="Proteomes" id="UP000319576"/>
    </source>
</evidence>
<evidence type="ECO:0008006" key="3">
    <source>
        <dbReference type="Google" id="ProtNLM"/>
    </source>
</evidence>
<dbReference type="PANTHER" id="PTHR43737">
    <property type="entry name" value="BLL7424 PROTEIN"/>
    <property type="match status" value="1"/>
</dbReference>
<dbReference type="PANTHER" id="PTHR43737:SF1">
    <property type="entry name" value="DUF1501 DOMAIN-CONTAINING PROTEIN"/>
    <property type="match status" value="1"/>
</dbReference>
<dbReference type="InterPro" id="IPR010869">
    <property type="entry name" value="DUF1501"/>
</dbReference>
<proteinExistence type="predicted"/>
<dbReference type="EMBL" id="CP036273">
    <property type="protein sequence ID" value="QDU19801.1"/>
    <property type="molecule type" value="Genomic_DNA"/>
</dbReference>
<dbReference type="KEGG" id="uli:ETAA1_17390"/>
<reference evidence="1 2" key="1">
    <citation type="submission" date="2019-02" db="EMBL/GenBank/DDBJ databases">
        <title>Deep-cultivation of Planctomycetes and their phenomic and genomic characterization uncovers novel biology.</title>
        <authorList>
            <person name="Wiegand S."/>
            <person name="Jogler M."/>
            <person name="Boedeker C."/>
            <person name="Pinto D."/>
            <person name="Vollmers J."/>
            <person name="Rivas-Marin E."/>
            <person name="Kohn T."/>
            <person name="Peeters S.H."/>
            <person name="Heuer A."/>
            <person name="Rast P."/>
            <person name="Oberbeckmann S."/>
            <person name="Bunk B."/>
            <person name="Jeske O."/>
            <person name="Meyerdierks A."/>
            <person name="Storesund J.E."/>
            <person name="Kallscheuer N."/>
            <person name="Luecker S."/>
            <person name="Lage O.M."/>
            <person name="Pohl T."/>
            <person name="Merkel B.J."/>
            <person name="Hornburger P."/>
            <person name="Mueller R.-W."/>
            <person name="Bruemmer F."/>
            <person name="Labrenz M."/>
            <person name="Spormann A.M."/>
            <person name="Op den Camp H."/>
            <person name="Overmann J."/>
            <person name="Amann R."/>
            <person name="Jetten M.S.M."/>
            <person name="Mascher T."/>
            <person name="Medema M.H."/>
            <person name="Devos D.P."/>
            <person name="Kaster A.-K."/>
            <person name="Ovreas L."/>
            <person name="Rohde M."/>
            <person name="Galperin M.Y."/>
            <person name="Jogler C."/>
        </authorList>
    </citation>
    <scope>NUCLEOTIDE SEQUENCE [LARGE SCALE GENOMIC DNA]</scope>
    <source>
        <strain evidence="1 2">ETA_A1</strain>
    </source>
</reference>
<accession>A0A517XQM7</accession>
<protein>
    <recommendedName>
        <fullName evidence="3">DUF1501 domain-containing protein</fullName>
    </recommendedName>
</protein>
<dbReference type="Gene3D" id="3.40.720.10">
    <property type="entry name" value="Alkaline Phosphatase, subunit A"/>
    <property type="match status" value="1"/>
</dbReference>
<dbReference type="Proteomes" id="UP000319576">
    <property type="component" value="Chromosome"/>
</dbReference>
<dbReference type="PROSITE" id="PS51318">
    <property type="entry name" value="TAT"/>
    <property type="match status" value="1"/>
</dbReference>
<dbReference type="OrthoDB" id="239691at2"/>
<sequence length="486" mass="52379">MTFLAHEAAVRAAFATPSRRQFLNQLGAGFGTLGLTAVLADAGRLAAAEAPAPLSPLSPLAPRLPHFAPRAKRVIQLFMPGGPSQVDTFDHKPALAANAGQRPTLVDRRSLRNTKGGLMPSPFGFKQYGAAGKWVSDIFPRVAGCVDDICFVHSMHTDLPEHASAILMMNLGHLQPTRPSLGAWLVYGLGSENRNLPGFVAMSPRAQPRGTLANWGSAFLPGAYAGTYVNVAQMKPDAVVAHLRNASLLPAAQLQQADLLARLNRLHLERSEQDAQLEASIESMELAFRMQTAVPEVFDTAGETKETLDLYGPGEFAKSCLLARRLVEQGVRVVQLSHSIDGYDIAWDTGHDDIARGHAALARACDQGIAGLLADLKRRGLLDETLVVWGGEFGRAPTSEGAKGRDHDHYGFTVWMAGGGVKPGTSYGATDEFGLSAVENRVHVHDLHATILHLMGLDHERLTFRYSGRDYRLTDVAGSVIRGVLK</sequence>
<dbReference type="Pfam" id="PF07394">
    <property type="entry name" value="DUF1501"/>
    <property type="match status" value="1"/>
</dbReference>
<dbReference type="InterPro" id="IPR006311">
    <property type="entry name" value="TAT_signal"/>
</dbReference>